<evidence type="ECO:0000313" key="3">
    <source>
        <dbReference type="Proteomes" id="UP000234483"/>
    </source>
</evidence>
<keyword evidence="4" id="KW-1185">Reference proteome</keyword>
<reference evidence="2 3" key="1">
    <citation type="submission" date="2017-12" db="EMBL/GenBank/DDBJ databases">
        <title>The genome sequence of Caulobacter flavus CGMCC1 15093.</title>
        <authorList>
            <person name="Gao J."/>
            <person name="Mao X."/>
            <person name="Sun J."/>
        </authorList>
    </citation>
    <scope>NUCLEOTIDE SEQUENCE [LARGE SCALE GENOMIC DNA]</scope>
    <source>
        <strain evidence="2 3">CGMCC1 15093</strain>
    </source>
</reference>
<reference evidence="1 4" key="2">
    <citation type="submission" date="2018-01" db="EMBL/GenBank/DDBJ databases">
        <title>Complete genome sequence of Caulobacter flavus RHGG3.</title>
        <authorList>
            <person name="Yang E."/>
        </authorList>
    </citation>
    <scope>NUCLEOTIDE SEQUENCE [LARGE SCALE GENOMIC DNA]</scope>
    <source>
        <strain evidence="1 4">RHGG3</strain>
    </source>
</reference>
<name>A0A2N5CXF2_9CAUL</name>
<dbReference type="Proteomes" id="UP000234483">
    <property type="component" value="Unassembled WGS sequence"/>
</dbReference>
<proteinExistence type="predicted"/>
<dbReference type="Pfam" id="PF00574">
    <property type="entry name" value="CLP_protease"/>
    <property type="match status" value="1"/>
</dbReference>
<evidence type="ECO:0000313" key="1">
    <source>
        <dbReference type="EMBL" id="AYV49601.1"/>
    </source>
</evidence>
<dbReference type="Proteomes" id="UP000281192">
    <property type="component" value="Chromosome"/>
</dbReference>
<dbReference type="Gene3D" id="3.90.226.10">
    <property type="entry name" value="2-enoyl-CoA Hydratase, Chain A, domain 1"/>
    <property type="match status" value="1"/>
</dbReference>
<sequence length="180" mass="19859">MLDAPQVVVCGEITEDLYADFRAQTANAARDDLVVVAMTTLGGDPEVARAMAEEVRAHARSNARQRWIFLGRAVVYSAGVTFMSAFARSDRYLSRDCRLMIHERQIHKTLEIHGPLSACMASAQALVHEIENGMAIQDEGFADLVKDASLPLETLRLRVRDNWYLDAAEALSLGLVEGLV</sequence>
<dbReference type="InterPro" id="IPR023562">
    <property type="entry name" value="ClpP/TepA"/>
</dbReference>
<gene>
    <name evidence="1" type="ORF">C1707_15345</name>
    <name evidence="2" type="ORF">CFHF_06345</name>
</gene>
<dbReference type="SUPFAM" id="SSF52096">
    <property type="entry name" value="ClpP/crotonase"/>
    <property type="match status" value="1"/>
</dbReference>
<accession>A0A2N5CXF2</accession>
<evidence type="ECO:0000313" key="4">
    <source>
        <dbReference type="Proteomes" id="UP000281192"/>
    </source>
</evidence>
<dbReference type="EMBL" id="CP026100">
    <property type="protein sequence ID" value="AYV49601.1"/>
    <property type="molecule type" value="Genomic_DNA"/>
</dbReference>
<evidence type="ECO:0000313" key="2">
    <source>
        <dbReference type="EMBL" id="PLR18446.1"/>
    </source>
</evidence>
<dbReference type="EMBL" id="PJRQ01000011">
    <property type="protein sequence ID" value="PLR18446.1"/>
    <property type="molecule type" value="Genomic_DNA"/>
</dbReference>
<protein>
    <submittedName>
        <fullName evidence="2">Peptidase S14</fullName>
    </submittedName>
</protein>
<organism evidence="2 3">
    <name type="scientific">Caulobacter flavus</name>
    <dbReference type="NCBI Taxonomy" id="1679497"/>
    <lineage>
        <taxon>Bacteria</taxon>
        <taxon>Pseudomonadati</taxon>
        <taxon>Pseudomonadota</taxon>
        <taxon>Alphaproteobacteria</taxon>
        <taxon>Caulobacterales</taxon>
        <taxon>Caulobacteraceae</taxon>
        <taxon>Caulobacter</taxon>
    </lineage>
</organism>
<dbReference type="KEGG" id="cfh:C1707_15345"/>
<dbReference type="InterPro" id="IPR029045">
    <property type="entry name" value="ClpP/crotonase-like_dom_sf"/>
</dbReference>
<dbReference type="AlphaFoldDB" id="A0A2N5CXF2"/>